<dbReference type="AlphaFoldDB" id="A0A6L5YNM5"/>
<organism evidence="1 2">
    <name type="scientific">Roseburia porci</name>
    <dbReference type="NCBI Taxonomy" id="2605790"/>
    <lineage>
        <taxon>Bacteria</taxon>
        <taxon>Bacillati</taxon>
        <taxon>Bacillota</taxon>
        <taxon>Clostridia</taxon>
        <taxon>Lachnospirales</taxon>
        <taxon>Lachnospiraceae</taxon>
        <taxon>Roseburia</taxon>
    </lineage>
</organism>
<protein>
    <submittedName>
        <fullName evidence="1">Uncharacterized protein</fullName>
    </submittedName>
</protein>
<dbReference type="RefSeq" id="WP_154428876.1">
    <property type="nucleotide sequence ID" value="NZ_VUNI01000003.1"/>
</dbReference>
<keyword evidence="2" id="KW-1185">Reference proteome</keyword>
<gene>
    <name evidence="1" type="ORF">FYJ75_03455</name>
</gene>
<name>A0A6L5YNM5_9FIRM</name>
<dbReference type="InterPro" id="IPR043743">
    <property type="entry name" value="DUF5688"/>
</dbReference>
<evidence type="ECO:0000313" key="1">
    <source>
        <dbReference type="EMBL" id="MST74094.1"/>
    </source>
</evidence>
<comment type="caution">
    <text evidence="1">The sequence shown here is derived from an EMBL/GenBank/DDBJ whole genome shotgun (WGS) entry which is preliminary data.</text>
</comment>
<sequence length="294" mass="33399">MKKTIYISNEQRQSIEAAISVNLSLRGETIVCPKIIFSPQDVQNEYAVIFINPNAEESPIVKFDATVLKHISIPIFAERITCHYYRAIGDITDVILNNFKNRISNRDYIKENLYLEAVNSERNKIFLDSVPKIELLDLSFICRINISRLIQNGCTGNRSIIIDNRLLNIMGLSVNELFDYAKNCDLNTYRAIPLNEDKKVPTYLIRNKTGIYGGAAIASMDVLRGLSDFLKSNLYILPQSIHELLIMPADEEDKIPIMTFAKALASGIPCSDDFLSDHLYLYNKVEKKIRVVDA</sequence>
<evidence type="ECO:0000313" key="2">
    <source>
        <dbReference type="Proteomes" id="UP000474024"/>
    </source>
</evidence>
<reference evidence="1 2" key="1">
    <citation type="submission" date="2019-08" db="EMBL/GenBank/DDBJ databases">
        <title>In-depth cultivation of the pig gut microbiome towards novel bacterial diversity and tailored functional studies.</title>
        <authorList>
            <person name="Wylensek D."/>
            <person name="Hitch T.C.A."/>
            <person name="Clavel T."/>
        </authorList>
    </citation>
    <scope>NUCLEOTIDE SEQUENCE [LARGE SCALE GENOMIC DNA]</scope>
    <source>
        <strain evidence="1 2">MUC/MUC-530-WT-4D</strain>
    </source>
</reference>
<proteinExistence type="predicted"/>
<dbReference type="Proteomes" id="UP000474024">
    <property type="component" value="Unassembled WGS sequence"/>
</dbReference>
<dbReference type="Pfam" id="PF18941">
    <property type="entry name" value="DUF5688"/>
    <property type="match status" value="2"/>
</dbReference>
<accession>A0A6L5YNM5</accession>
<dbReference type="EMBL" id="VUNI01000003">
    <property type="protein sequence ID" value="MST74094.1"/>
    <property type="molecule type" value="Genomic_DNA"/>
</dbReference>